<reference evidence="2" key="1">
    <citation type="submission" date="2025-08" db="UniProtKB">
        <authorList>
            <consortium name="Ensembl"/>
        </authorList>
    </citation>
    <scope>IDENTIFICATION</scope>
</reference>
<organism evidence="2 3">
    <name type="scientific">Naja naja</name>
    <name type="common">Indian cobra</name>
    <dbReference type="NCBI Taxonomy" id="35670"/>
    <lineage>
        <taxon>Eukaryota</taxon>
        <taxon>Metazoa</taxon>
        <taxon>Chordata</taxon>
        <taxon>Craniata</taxon>
        <taxon>Vertebrata</taxon>
        <taxon>Euteleostomi</taxon>
        <taxon>Lepidosauria</taxon>
        <taxon>Squamata</taxon>
        <taxon>Bifurcata</taxon>
        <taxon>Unidentata</taxon>
        <taxon>Episquamata</taxon>
        <taxon>Toxicofera</taxon>
        <taxon>Serpentes</taxon>
        <taxon>Colubroidea</taxon>
        <taxon>Elapidae</taxon>
        <taxon>Elapinae</taxon>
        <taxon>Naja</taxon>
    </lineage>
</organism>
<evidence type="ECO:0000313" key="3">
    <source>
        <dbReference type="Proteomes" id="UP000694559"/>
    </source>
</evidence>
<dbReference type="Proteomes" id="UP000694559">
    <property type="component" value="Unplaced"/>
</dbReference>
<name>A0A8C6XRC9_NAJNA</name>
<dbReference type="Ensembl" id="ENSNNAT00000018142.1">
    <property type="protein sequence ID" value="ENSNNAP00000017274.1"/>
    <property type="gene ID" value="ENSNNAG00000011598.1"/>
</dbReference>
<feature type="region of interest" description="Disordered" evidence="1">
    <location>
        <begin position="21"/>
        <end position="59"/>
    </location>
</feature>
<protein>
    <submittedName>
        <fullName evidence="2">Uncharacterized protein</fullName>
    </submittedName>
</protein>
<feature type="compositionally biased region" description="Low complexity" evidence="1">
    <location>
        <begin position="23"/>
        <end position="32"/>
    </location>
</feature>
<accession>A0A8C6XRC9</accession>
<dbReference type="AlphaFoldDB" id="A0A8C6XRC9"/>
<reference evidence="2" key="2">
    <citation type="submission" date="2025-09" db="UniProtKB">
        <authorList>
            <consortium name="Ensembl"/>
        </authorList>
    </citation>
    <scope>IDENTIFICATION</scope>
</reference>
<sequence length="109" mass="10933">MRRLSRSLCGRSSAWTNSVLSKPASAAAPGGSESTCSSAVTAGFPEPSAGPRSAPLRYSRGSTDTMAFARLGGNDGGSRCPALAAPVPAVRAALGGEYKRGGRGSGDFQ</sequence>
<proteinExistence type="predicted"/>
<keyword evidence="3" id="KW-1185">Reference proteome</keyword>
<evidence type="ECO:0000313" key="2">
    <source>
        <dbReference type="Ensembl" id="ENSNNAP00000017274.1"/>
    </source>
</evidence>
<evidence type="ECO:0000256" key="1">
    <source>
        <dbReference type="SAM" id="MobiDB-lite"/>
    </source>
</evidence>